<organism evidence="1 2">
    <name type="scientific">Linderina macrospora</name>
    <dbReference type="NCBI Taxonomy" id="4868"/>
    <lineage>
        <taxon>Eukaryota</taxon>
        <taxon>Fungi</taxon>
        <taxon>Fungi incertae sedis</taxon>
        <taxon>Zoopagomycota</taxon>
        <taxon>Kickxellomycotina</taxon>
        <taxon>Kickxellomycetes</taxon>
        <taxon>Kickxellales</taxon>
        <taxon>Kickxellaceae</taxon>
        <taxon>Linderina</taxon>
    </lineage>
</organism>
<feature type="non-terminal residue" evidence="1">
    <location>
        <position position="244"/>
    </location>
</feature>
<gene>
    <name evidence="1" type="ORF">FBU59_006923</name>
</gene>
<comment type="caution">
    <text evidence="1">The sequence shown here is derived from an EMBL/GenBank/DDBJ whole genome shotgun (WGS) entry which is preliminary data.</text>
</comment>
<sequence length="244" mass="27011">MTAEPPLPPSATVTRAVSDPASQDVDRVLGHFGLSASAALQDARLAHELVLDPELRLGAADPNTLAGAVQRAVVKAFFENVAQEIEAGKSGHVTQLLTQLQLDLRTVIPPRSQLRDSLDREFDTEWMSEQLRAGALDVRAKIQFALHLMRQVCAPVRDEAIAALAATLTDLEIHDLAAHDSIQSLLDITQQILELVREIRLDSLNYQLQTIVRPWLMRHAVEYERAKLSQVLVDQPAEEVTRLT</sequence>
<accession>A0ACC1IYM2</accession>
<protein>
    <submittedName>
        <fullName evidence="1">Uncharacterized protein</fullName>
    </submittedName>
</protein>
<proteinExistence type="predicted"/>
<dbReference type="Proteomes" id="UP001150603">
    <property type="component" value="Unassembled WGS sequence"/>
</dbReference>
<name>A0ACC1IYM2_9FUNG</name>
<evidence type="ECO:0000313" key="2">
    <source>
        <dbReference type="Proteomes" id="UP001150603"/>
    </source>
</evidence>
<dbReference type="EMBL" id="JANBPW010006330">
    <property type="protein sequence ID" value="KAJ1930818.1"/>
    <property type="molecule type" value="Genomic_DNA"/>
</dbReference>
<keyword evidence="2" id="KW-1185">Reference proteome</keyword>
<evidence type="ECO:0000313" key="1">
    <source>
        <dbReference type="EMBL" id="KAJ1930818.1"/>
    </source>
</evidence>
<reference evidence="1" key="1">
    <citation type="submission" date="2022-07" db="EMBL/GenBank/DDBJ databases">
        <title>Phylogenomic reconstructions and comparative analyses of Kickxellomycotina fungi.</title>
        <authorList>
            <person name="Reynolds N.K."/>
            <person name="Stajich J.E."/>
            <person name="Barry K."/>
            <person name="Grigoriev I.V."/>
            <person name="Crous P."/>
            <person name="Smith M.E."/>
        </authorList>
    </citation>
    <scope>NUCLEOTIDE SEQUENCE</scope>
    <source>
        <strain evidence="1">NRRL 5244</strain>
    </source>
</reference>